<dbReference type="AlphaFoldDB" id="A0A7R8Z5Q9"/>
<feature type="chain" id="PRO_5030705434" description="Coiled-coil domain-containing protein 134" evidence="2">
    <location>
        <begin position="23"/>
        <end position="234"/>
    </location>
</feature>
<dbReference type="PANTHER" id="PTHR14735">
    <property type="entry name" value="COILED-COIL DOMAIN-CONTAINING PROTEIN 134"/>
    <property type="match status" value="1"/>
</dbReference>
<name>A0A7R8Z5Q9_TIMDO</name>
<reference evidence="3" key="1">
    <citation type="submission" date="2020-11" db="EMBL/GenBank/DDBJ databases">
        <authorList>
            <person name="Tran Van P."/>
        </authorList>
    </citation>
    <scope>NUCLEOTIDE SEQUENCE</scope>
</reference>
<evidence type="ECO:0000256" key="1">
    <source>
        <dbReference type="SAM" id="MobiDB-lite"/>
    </source>
</evidence>
<feature type="signal peptide" evidence="2">
    <location>
        <begin position="1"/>
        <end position="22"/>
    </location>
</feature>
<evidence type="ECO:0000313" key="3">
    <source>
        <dbReference type="EMBL" id="CAD7197125.1"/>
    </source>
</evidence>
<dbReference type="PANTHER" id="PTHR14735:SF1">
    <property type="entry name" value="COILED-COIL DOMAIN-CONTAINING PROTEIN 134"/>
    <property type="match status" value="1"/>
</dbReference>
<accession>A0A7R8Z5Q9</accession>
<feature type="compositionally biased region" description="Basic residues" evidence="1">
    <location>
        <begin position="215"/>
        <end position="227"/>
    </location>
</feature>
<protein>
    <recommendedName>
        <fullName evidence="4">Coiled-coil domain-containing protein 134</fullName>
    </recommendedName>
</protein>
<evidence type="ECO:0008006" key="4">
    <source>
        <dbReference type="Google" id="ProtNLM"/>
    </source>
</evidence>
<dbReference type="PROSITE" id="PS51257">
    <property type="entry name" value="PROKAR_LIPOPROTEIN"/>
    <property type="match status" value="1"/>
</dbReference>
<keyword evidence="2" id="KW-0732">Signal</keyword>
<sequence length="234" mass="27039">MERLTWQLYIVIMIGCFTRVLLQSEENNSKLSDTKHETGGMNPAEQIFTRLFKKRRVEQLDAVKGLLAMKSYEKQYKMVTAIAEKVFAVIQGSRVLLEGSDYIPGISVFPEDEHTLDALSNILENTALFGDVLLRLPEISQQIFSKKHEWEVLYGWSLNFCSQTNLLDRQTAKLVDLVNQELNYTERQPDYVNPYRRKQLKSNKTSKDDAIPNKTGKKKKKDYKKGPRMTLGEL</sequence>
<organism evidence="3">
    <name type="scientific">Timema douglasi</name>
    <name type="common">Walking stick</name>
    <dbReference type="NCBI Taxonomy" id="61478"/>
    <lineage>
        <taxon>Eukaryota</taxon>
        <taxon>Metazoa</taxon>
        <taxon>Ecdysozoa</taxon>
        <taxon>Arthropoda</taxon>
        <taxon>Hexapoda</taxon>
        <taxon>Insecta</taxon>
        <taxon>Pterygota</taxon>
        <taxon>Neoptera</taxon>
        <taxon>Polyneoptera</taxon>
        <taxon>Phasmatodea</taxon>
        <taxon>Timematodea</taxon>
        <taxon>Timematoidea</taxon>
        <taxon>Timematidae</taxon>
        <taxon>Timema</taxon>
    </lineage>
</organism>
<dbReference type="InterPro" id="IPR026321">
    <property type="entry name" value="CC134"/>
</dbReference>
<dbReference type="Pfam" id="PF15002">
    <property type="entry name" value="ERK-JNK_inhib"/>
    <property type="match status" value="1"/>
</dbReference>
<feature type="region of interest" description="Disordered" evidence="1">
    <location>
        <begin position="194"/>
        <end position="234"/>
    </location>
</feature>
<dbReference type="EMBL" id="OA565496">
    <property type="protein sequence ID" value="CAD7197125.1"/>
    <property type="molecule type" value="Genomic_DNA"/>
</dbReference>
<proteinExistence type="predicted"/>
<gene>
    <name evidence="3" type="ORF">TDIB3V08_LOCUS3441</name>
</gene>
<evidence type="ECO:0000256" key="2">
    <source>
        <dbReference type="SAM" id="SignalP"/>
    </source>
</evidence>